<gene>
    <name evidence="2" type="ORF">DB88DRAFT_164213</name>
</gene>
<feature type="compositionally biased region" description="Acidic residues" evidence="1">
    <location>
        <begin position="307"/>
        <end position="321"/>
    </location>
</feature>
<keyword evidence="3" id="KW-1185">Reference proteome</keyword>
<organism evidence="2 3">
    <name type="scientific">Papiliotrema laurentii</name>
    <name type="common">Cryptococcus laurentii</name>
    <dbReference type="NCBI Taxonomy" id="5418"/>
    <lineage>
        <taxon>Eukaryota</taxon>
        <taxon>Fungi</taxon>
        <taxon>Dikarya</taxon>
        <taxon>Basidiomycota</taxon>
        <taxon>Agaricomycotina</taxon>
        <taxon>Tremellomycetes</taxon>
        <taxon>Tremellales</taxon>
        <taxon>Rhynchogastremaceae</taxon>
        <taxon>Papiliotrema</taxon>
    </lineage>
</organism>
<feature type="compositionally biased region" description="Basic residues" evidence="1">
    <location>
        <begin position="347"/>
        <end position="356"/>
    </location>
</feature>
<comment type="caution">
    <text evidence="2">The sequence shown here is derived from an EMBL/GenBank/DDBJ whole genome shotgun (WGS) entry which is preliminary data.</text>
</comment>
<feature type="region of interest" description="Disordered" evidence="1">
    <location>
        <begin position="54"/>
        <end position="173"/>
    </location>
</feature>
<feature type="compositionally biased region" description="Pro residues" evidence="1">
    <location>
        <begin position="103"/>
        <end position="112"/>
    </location>
</feature>
<evidence type="ECO:0000313" key="2">
    <source>
        <dbReference type="EMBL" id="KAK1926418.1"/>
    </source>
</evidence>
<feature type="compositionally biased region" description="Low complexity" evidence="1">
    <location>
        <begin position="127"/>
        <end position="163"/>
    </location>
</feature>
<dbReference type="Proteomes" id="UP001182556">
    <property type="component" value="Unassembled WGS sequence"/>
</dbReference>
<evidence type="ECO:0000313" key="3">
    <source>
        <dbReference type="Proteomes" id="UP001182556"/>
    </source>
</evidence>
<protein>
    <submittedName>
        <fullName evidence="2">Uncharacterized protein</fullName>
    </submittedName>
</protein>
<accession>A0AAD9FUL4</accession>
<proteinExistence type="predicted"/>
<dbReference type="InterPro" id="IPR028018">
    <property type="entry name" value="DUF4646"/>
</dbReference>
<reference evidence="2" key="1">
    <citation type="submission" date="2023-02" db="EMBL/GenBank/DDBJ databases">
        <title>Identification and recombinant expression of a fungal hydrolase from Papiliotrema laurentii that hydrolyzes apple cutin and clears colloidal polyester polyurethane.</title>
        <authorList>
            <consortium name="DOE Joint Genome Institute"/>
            <person name="Roman V.A."/>
            <person name="Bojanowski C."/>
            <person name="Crable B.R."/>
            <person name="Wagner D.N."/>
            <person name="Hung C.S."/>
            <person name="Nadeau L.J."/>
            <person name="Schratz L."/>
            <person name="Haridas S."/>
            <person name="Pangilinan J."/>
            <person name="Lipzen A."/>
            <person name="Na H."/>
            <person name="Yan M."/>
            <person name="Ng V."/>
            <person name="Grigoriev I.V."/>
            <person name="Spatafora J.W."/>
            <person name="Barlow D."/>
            <person name="Biffinger J."/>
            <person name="Kelley-Loughnane N."/>
            <person name="Varaljay V.A."/>
            <person name="Crookes-Goodson W.J."/>
        </authorList>
    </citation>
    <scope>NUCLEOTIDE SEQUENCE</scope>
    <source>
        <strain evidence="2">5307AH</strain>
    </source>
</reference>
<feature type="region of interest" description="Disordered" evidence="1">
    <location>
        <begin position="286"/>
        <end position="375"/>
    </location>
</feature>
<sequence length="413" mass="45414">MFPPFGMGMMGMPMPLPLPMMTPMMPVPGVMPGVPGMGWYNSLPGRFGRDMLGRDFAGPGGVGSSQPYRPPDPAALPPMPFGLPFIARPGQEGFDAYGRMLPPELPEGPTPSVPAASQPQAPPAAPAPAAGPSAGGQAPPAATRDMTMTSESMGTFSSGSSTGRPEQPACFERPPAAQDSFFRYDEFEAFSLPSQALNHPWELHLPRELVSHDVNEEDWAKFIEDLARESIQQATHDWSKRNKGVLGKGPRPVLTDAVHSLLLSWAVAFFAPRGIRVYAAADGKRIIPPPLDPGSSRRGYSAANEWSDSESDTLDGDSTYEDESRARRDDMYLPRRERQIRRDERARMRRRERRRRREEMEREGGNSRAGWSGAGGYQSGGEWEVHFVCATPTVWTPGARPRTYGEPVVRVRR</sequence>
<feature type="compositionally biased region" description="Pro residues" evidence="1">
    <location>
        <begin position="68"/>
        <end position="81"/>
    </location>
</feature>
<evidence type="ECO:0000256" key="1">
    <source>
        <dbReference type="SAM" id="MobiDB-lite"/>
    </source>
</evidence>
<dbReference type="Pfam" id="PF15496">
    <property type="entry name" value="DUF4646"/>
    <property type="match status" value="1"/>
</dbReference>
<name>A0AAD9FUL4_PAPLA</name>
<dbReference type="AlphaFoldDB" id="A0AAD9FUL4"/>
<dbReference type="EMBL" id="JAODAN010000002">
    <property type="protein sequence ID" value="KAK1926418.1"/>
    <property type="molecule type" value="Genomic_DNA"/>
</dbReference>
<feature type="compositionally biased region" description="Basic and acidic residues" evidence="1">
    <location>
        <begin position="322"/>
        <end position="346"/>
    </location>
</feature>